<evidence type="ECO:0000256" key="2">
    <source>
        <dbReference type="ARBA" id="ARBA00004746"/>
    </source>
</evidence>
<comment type="pathway">
    <text evidence="2">Cofactor biosynthesis; biotin biosynthesis.</text>
</comment>
<evidence type="ECO:0000256" key="1">
    <source>
        <dbReference type="ARBA" id="ARBA00001933"/>
    </source>
</evidence>
<comment type="subunit">
    <text evidence="4">Homodimer.</text>
</comment>
<accession>A0A521G2F3</accession>
<evidence type="ECO:0000256" key="10">
    <source>
        <dbReference type="ARBA" id="ARBA00033381"/>
    </source>
</evidence>
<protein>
    <recommendedName>
        <fullName evidence="5">8-amino-7-oxononanoate synthase</fullName>
        <ecNumber evidence="5">2.3.1.47</ecNumber>
    </recommendedName>
    <alternativeName>
        <fullName evidence="9">7-keto-8-amino-pelargonic acid synthase</fullName>
    </alternativeName>
    <alternativeName>
        <fullName evidence="10">8-amino-7-ketopelargonate synthase</fullName>
    </alternativeName>
</protein>
<dbReference type="Gene3D" id="3.90.1150.10">
    <property type="entry name" value="Aspartate Aminotransferase, domain 1"/>
    <property type="match status" value="1"/>
</dbReference>
<dbReference type="PANTHER" id="PTHR13693:SF100">
    <property type="entry name" value="8-AMINO-7-OXONONANOATE SYNTHASE"/>
    <property type="match status" value="1"/>
</dbReference>
<comment type="caution">
    <text evidence="14">The sequence shown here is derived from an EMBL/GenBank/DDBJ whole genome shotgun (WGS) entry which is preliminary data.</text>
</comment>
<evidence type="ECO:0000259" key="13">
    <source>
        <dbReference type="Pfam" id="PF00155"/>
    </source>
</evidence>
<organism evidence="14 15">
    <name type="scientific">Candidatus Electronema aureum</name>
    <dbReference type="NCBI Taxonomy" id="2005002"/>
    <lineage>
        <taxon>Bacteria</taxon>
        <taxon>Pseudomonadati</taxon>
        <taxon>Thermodesulfobacteriota</taxon>
        <taxon>Desulfobulbia</taxon>
        <taxon>Desulfobulbales</taxon>
        <taxon>Desulfobulbaceae</taxon>
        <taxon>Candidatus Electronema</taxon>
    </lineage>
</organism>
<dbReference type="InterPro" id="IPR001917">
    <property type="entry name" value="Aminotrans_II_pyridoxalP_BS"/>
</dbReference>
<proteinExistence type="inferred from homology"/>
<dbReference type="EMBL" id="NQJD01000012">
    <property type="protein sequence ID" value="TAA75031.1"/>
    <property type="molecule type" value="Genomic_DNA"/>
</dbReference>
<keyword evidence="7" id="KW-0093">Biotin biosynthesis</keyword>
<dbReference type="SUPFAM" id="SSF53383">
    <property type="entry name" value="PLP-dependent transferases"/>
    <property type="match status" value="1"/>
</dbReference>
<reference evidence="14" key="1">
    <citation type="submission" date="2017-07" db="EMBL/GenBank/DDBJ databases">
        <title>The cable genome - Insights into the physiology and evolution of filamentous bacteria capable of sulfide oxidation via long distance electron transfer.</title>
        <authorList>
            <person name="Thorup C."/>
            <person name="Bjerg J.T."/>
            <person name="Schreiber L."/>
            <person name="Nielsen L.P."/>
            <person name="Kjeldsen K.U."/>
            <person name="Boesen T."/>
            <person name="Boggild A."/>
            <person name="Meysman F."/>
            <person name="Geelhoed J."/>
            <person name="Schramm A."/>
        </authorList>
    </citation>
    <scope>NUCLEOTIDE SEQUENCE [LARGE SCALE GENOMIC DNA]</scope>
    <source>
        <strain evidence="14">GS</strain>
    </source>
</reference>
<dbReference type="GO" id="GO:0008710">
    <property type="term" value="F:8-amino-7-oxononanoate synthase activity"/>
    <property type="evidence" value="ECO:0007669"/>
    <property type="project" value="UniProtKB-EC"/>
</dbReference>
<dbReference type="PROSITE" id="PS00599">
    <property type="entry name" value="AA_TRANSFER_CLASS_2"/>
    <property type="match status" value="1"/>
</dbReference>
<dbReference type="InterPro" id="IPR015422">
    <property type="entry name" value="PyrdxlP-dep_Trfase_small"/>
</dbReference>
<keyword evidence="15" id="KW-1185">Reference proteome</keyword>
<evidence type="ECO:0000256" key="5">
    <source>
        <dbReference type="ARBA" id="ARBA00013187"/>
    </source>
</evidence>
<dbReference type="GO" id="GO:0030170">
    <property type="term" value="F:pyridoxal phosphate binding"/>
    <property type="evidence" value="ECO:0007669"/>
    <property type="project" value="InterPro"/>
</dbReference>
<comment type="cofactor">
    <cofactor evidence="1 12">
        <name>pyridoxal 5'-phosphate</name>
        <dbReference type="ChEBI" id="CHEBI:597326"/>
    </cofactor>
</comment>
<evidence type="ECO:0000256" key="3">
    <source>
        <dbReference type="ARBA" id="ARBA00010008"/>
    </source>
</evidence>
<dbReference type="EC" id="2.3.1.47" evidence="5"/>
<dbReference type="PANTHER" id="PTHR13693">
    <property type="entry name" value="CLASS II AMINOTRANSFERASE/8-AMINO-7-OXONONANOATE SYNTHASE"/>
    <property type="match status" value="1"/>
</dbReference>
<comment type="similarity">
    <text evidence="3">Belongs to the class-II pyridoxal-phosphate-dependent aminotransferase family. BioF subfamily.</text>
</comment>
<dbReference type="InterPro" id="IPR015424">
    <property type="entry name" value="PyrdxlP-dep_Trfase"/>
</dbReference>
<evidence type="ECO:0000313" key="14">
    <source>
        <dbReference type="EMBL" id="TAA75031.1"/>
    </source>
</evidence>
<dbReference type="AlphaFoldDB" id="A0A521G2F3"/>
<evidence type="ECO:0000256" key="7">
    <source>
        <dbReference type="ARBA" id="ARBA00022756"/>
    </source>
</evidence>
<evidence type="ECO:0000256" key="12">
    <source>
        <dbReference type="RuleBase" id="RU003693"/>
    </source>
</evidence>
<dbReference type="InterPro" id="IPR015421">
    <property type="entry name" value="PyrdxlP-dep_Trfase_major"/>
</dbReference>
<feature type="domain" description="Aminotransferase class I/classII large" evidence="13">
    <location>
        <begin position="47"/>
        <end position="390"/>
    </location>
</feature>
<dbReference type="InterPro" id="IPR004839">
    <property type="entry name" value="Aminotransferase_I/II_large"/>
</dbReference>
<evidence type="ECO:0000256" key="9">
    <source>
        <dbReference type="ARBA" id="ARBA00032610"/>
    </source>
</evidence>
<evidence type="ECO:0000256" key="6">
    <source>
        <dbReference type="ARBA" id="ARBA00022679"/>
    </source>
</evidence>
<comment type="catalytic activity">
    <reaction evidence="11">
        <text>6-carboxyhexanoyl-[ACP] + L-alanine + H(+) = (8S)-8-amino-7-oxononanoate + holo-[ACP] + CO2</text>
        <dbReference type="Rhea" id="RHEA:42288"/>
        <dbReference type="Rhea" id="RHEA-COMP:9685"/>
        <dbReference type="Rhea" id="RHEA-COMP:9955"/>
        <dbReference type="ChEBI" id="CHEBI:15378"/>
        <dbReference type="ChEBI" id="CHEBI:16526"/>
        <dbReference type="ChEBI" id="CHEBI:57972"/>
        <dbReference type="ChEBI" id="CHEBI:64479"/>
        <dbReference type="ChEBI" id="CHEBI:78846"/>
        <dbReference type="ChEBI" id="CHEBI:149468"/>
        <dbReference type="EC" id="2.3.1.47"/>
    </reaction>
</comment>
<dbReference type="Gene3D" id="3.40.640.10">
    <property type="entry name" value="Type I PLP-dependent aspartate aminotransferase-like (Major domain)"/>
    <property type="match status" value="1"/>
</dbReference>
<keyword evidence="14" id="KW-0012">Acyltransferase</keyword>
<evidence type="ECO:0000256" key="8">
    <source>
        <dbReference type="ARBA" id="ARBA00022898"/>
    </source>
</evidence>
<keyword evidence="8 12" id="KW-0663">Pyridoxal phosphate</keyword>
<dbReference type="InterPro" id="IPR050087">
    <property type="entry name" value="AON_synthase_class-II"/>
</dbReference>
<gene>
    <name evidence="14" type="ORF">CDV28_1125</name>
</gene>
<dbReference type="Pfam" id="PF00155">
    <property type="entry name" value="Aminotran_1_2"/>
    <property type="match status" value="1"/>
</dbReference>
<keyword evidence="6 14" id="KW-0808">Transferase</keyword>
<sequence>MVQLPIMTHLDHRLHEHLQSLDAQGLLRSIVQTKPLAKGRIEVEGKQYLNLSGNDYLGLGSDAALLREFYANLTSDNDCRLFALGSGASRLMTGSSAAYQQLEDSLARLYGKERALVFNSGWQLNTGVLSAIIRKDDFVLADRLCHASLIDGLRLTGAKVIRYPHLDYEKLEKLLRQHCGPSRMVFIVTESIFSMDGDCADLPALAALRHKYGAVLYVDEAHAVGVRGERGLGLAEEQDVLDQIDLLIGTFGKALAGQGAFVVGSRLLCDFLVNTARSLIFTTALPPICIHWLNFVLQKIVTMTDERLRLTELADQLRTRLHQLGLVTGGSSQIVPVMIGDSAQAVAVAEQLQGQGWWVNAVRPPTVPPNTARLRLSLSATMNSTQLDGLPEQILARIKP</sequence>
<dbReference type="CDD" id="cd06454">
    <property type="entry name" value="KBL_like"/>
    <property type="match status" value="1"/>
</dbReference>
<dbReference type="GO" id="GO:0009102">
    <property type="term" value="P:biotin biosynthetic process"/>
    <property type="evidence" value="ECO:0007669"/>
    <property type="project" value="UniProtKB-KW"/>
</dbReference>
<name>A0A521G2F3_9BACT</name>
<evidence type="ECO:0000313" key="15">
    <source>
        <dbReference type="Proteomes" id="UP000316238"/>
    </source>
</evidence>
<evidence type="ECO:0000256" key="4">
    <source>
        <dbReference type="ARBA" id="ARBA00011738"/>
    </source>
</evidence>
<evidence type="ECO:0000256" key="11">
    <source>
        <dbReference type="ARBA" id="ARBA00047715"/>
    </source>
</evidence>
<dbReference type="Proteomes" id="UP000316238">
    <property type="component" value="Unassembled WGS sequence"/>
</dbReference>